<feature type="transmembrane region" description="Helical" evidence="5">
    <location>
        <begin position="131"/>
        <end position="152"/>
    </location>
</feature>
<dbReference type="InterPro" id="IPR052951">
    <property type="entry name" value="Tellurite_res_ion_channel"/>
</dbReference>
<dbReference type="CDD" id="cd09323">
    <property type="entry name" value="TDT_SLAC1_like"/>
    <property type="match status" value="1"/>
</dbReference>
<proteinExistence type="predicted"/>
<dbReference type="PANTHER" id="PTHR37955">
    <property type="entry name" value="TELLURITE RESISTANCE PROTEIN TEHA"/>
    <property type="match status" value="1"/>
</dbReference>
<organism evidence="6 7">
    <name type="scientific">Orrella marina</name>
    <dbReference type="NCBI Taxonomy" id="2163011"/>
    <lineage>
        <taxon>Bacteria</taxon>
        <taxon>Pseudomonadati</taxon>
        <taxon>Pseudomonadota</taxon>
        <taxon>Betaproteobacteria</taxon>
        <taxon>Burkholderiales</taxon>
        <taxon>Alcaligenaceae</taxon>
        <taxon>Orrella</taxon>
    </lineage>
</organism>
<dbReference type="PANTHER" id="PTHR37955:SF1">
    <property type="entry name" value="DEP DOMAIN-CONTAINING PROTEIN"/>
    <property type="match status" value="1"/>
</dbReference>
<feature type="transmembrane region" description="Helical" evidence="5">
    <location>
        <begin position="254"/>
        <end position="270"/>
    </location>
</feature>
<comment type="subcellular location">
    <subcellularLocation>
        <location evidence="1">Membrane</location>
        <topology evidence="1">Multi-pass membrane protein</topology>
    </subcellularLocation>
</comment>
<dbReference type="OrthoDB" id="309023at2"/>
<keyword evidence="7" id="KW-1185">Reference proteome</keyword>
<dbReference type="AlphaFoldDB" id="A0A2R4XFA6"/>
<dbReference type="KEGG" id="boz:DBV39_00750"/>
<dbReference type="InterPro" id="IPR004695">
    <property type="entry name" value="SLAC1/Mae1/Ssu1/TehA"/>
</dbReference>
<feature type="transmembrane region" description="Helical" evidence="5">
    <location>
        <begin position="191"/>
        <end position="213"/>
    </location>
</feature>
<feature type="transmembrane region" description="Helical" evidence="5">
    <location>
        <begin position="106"/>
        <end position="125"/>
    </location>
</feature>
<keyword evidence="2 5" id="KW-0812">Transmembrane</keyword>
<evidence type="ECO:0000313" key="7">
    <source>
        <dbReference type="Proteomes" id="UP000244571"/>
    </source>
</evidence>
<sequence length="351" mass="38112">MSTDPNRTSQSVYTGQDNAGRHILADSTLVHFPVNLFASVMGFAGLTLAWMAAGQIGVAGADAIGAVLRVFTTVLFLGLVLAYTFKTAWYFPAVRAEFEHPVKLNFFATIPIGAILLAQLWLPAYDGIARFLWATGTIGMLVSTLATVNSWLHQERFQPGHVNPAWFIPVVGNMLIPVAGVPLGYVELSWFFFSTGFVFWMIMMTIVIARLIFHKPLASRLQPTLFILLAPPAVGFLALHALETNGLTTLTRVLFYTGLFIGLLLASNLTRFMRLPFFVSGWAYAFPVAALTLAAIRMFTLTQYAGLAILSVGLLAALSFLVAVLTVKTIKAGLGGDLFGPEPAPEPAQQR</sequence>
<dbReference type="EMBL" id="CP028901">
    <property type="protein sequence ID" value="AWB32485.1"/>
    <property type="molecule type" value="Genomic_DNA"/>
</dbReference>
<feature type="transmembrane region" description="Helical" evidence="5">
    <location>
        <begin position="225"/>
        <end position="242"/>
    </location>
</feature>
<feature type="transmembrane region" description="Helical" evidence="5">
    <location>
        <begin position="305"/>
        <end position="327"/>
    </location>
</feature>
<dbReference type="RefSeq" id="WP_108619926.1">
    <property type="nucleotide sequence ID" value="NZ_CP028901.1"/>
</dbReference>
<evidence type="ECO:0000256" key="1">
    <source>
        <dbReference type="ARBA" id="ARBA00004141"/>
    </source>
</evidence>
<evidence type="ECO:0000256" key="4">
    <source>
        <dbReference type="ARBA" id="ARBA00023136"/>
    </source>
</evidence>
<name>A0A2R4XFA6_9BURK</name>
<evidence type="ECO:0000313" key="6">
    <source>
        <dbReference type="EMBL" id="AWB32485.1"/>
    </source>
</evidence>
<evidence type="ECO:0000256" key="2">
    <source>
        <dbReference type="ARBA" id="ARBA00022692"/>
    </source>
</evidence>
<feature type="transmembrane region" description="Helical" evidence="5">
    <location>
        <begin position="164"/>
        <end position="185"/>
    </location>
</feature>
<dbReference type="InterPro" id="IPR038665">
    <property type="entry name" value="Voltage-dep_anion_channel_sf"/>
</dbReference>
<protein>
    <submittedName>
        <fullName evidence="6">C4-dicarboxylate ABC transporter</fullName>
    </submittedName>
</protein>
<accession>A0A2R4XFA6</accession>
<feature type="transmembrane region" description="Helical" evidence="5">
    <location>
        <begin position="29"/>
        <end position="51"/>
    </location>
</feature>
<feature type="transmembrane region" description="Helical" evidence="5">
    <location>
        <begin position="63"/>
        <end position="85"/>
    </location>
</feature>
<dbReference type="Gene3D" id="1.50.10.150">
    <property type="entry name" value="Voltage-dependent anion channel"/>
    <property type="match status" value="1"/>
</dbReference>
<evidence type="ECO:0000256" key="5">
    <source>
        <dbReference type="SAM" id="Phobius"/>
    </source>
</evidence>
<keyword evidence="4 5" id="KW-0472">Membrane</keyword>
<evidence type="ECO:0000256" key="3">
    <source>
        <dbReference type="ARBA" id="ARBA00022989"/>
    </source>
</evidence>
<feature type="transmembrane region" description="Helical" evidence="5">
    <location>
        <begin position="277"/>
        <end position="299"/>
    </location>
</feature>
<dbReference type="Pfam" id="PF03595">
    <property type="entry name" value="SLAC1"/>
    <property type="match status" value="1"/>
</dbReference>
<dbReference type="GO" id="GO:0005886">
    <property type="term" value="C:plasma membrane"/>
    <property type="evidence" value="ECO:0007669"/>
    <property type="project" value="TreeGrafter"/>
</dbReference>
<keyword evidence="3 5" id="KW-1133">Transmembrane helix</keyword>
<dbReference type="Proteomes" id="UP000244571">
    <property type="component" value="Chromosome"/>
</dbReference>
<dbReference type="GO" id="GO:0046583">
    <property type="term" value="F:monoatomic cation efflux transmembrane transporter activity"/>
    <property type="evidence" value="ECO:0007669"/>
    <property type="project" value="TreeGrafter"/>
</dbReference>
<reference evidence="6 7" key="1">
    <citation type="submission" date="2018-04" db="EMBL/GenBank/DDBJ databases">
        <title>Bordetella sp. HZ20 isolated from seawater.</title>
        <authorList>
            <person name="Sun C."/>
        </authorList>
    </citation>
    <scope>NUCLEOTIDE SEQUENCE [LARGE SCALE GENOMIC DNA]</scope>
    <source>
        <strain evidence="6 7">HZ20</strain>
    </source>
</reference>
<gene>
    <name evidence="6" type="ORF">DBV39_00750</name>
</gene>